<feature type="region of interest" description="Disordered" evidence="1">
    <location>
        <begin position="81"/>
        <end position="115"/>
    </location>
</feature>
<dbReference type="OrthoDB" id="7651547at2"/>
<evidence type="ECO:0000313" key="2">
    <source>
        <dbReference type="EMBL" id="TNY32111.1"/>
    </source>
</evidence>
<protein>
    <submittedName>
        <fullName evidence="2">Uncharacterized protein</fullName>
    </submittedName>
</protein>
<organism evidence="2 3">
    <name type="scientific">Pelagovum pacificum</name>
    <dbReference type="NCBI Taxonomy" id="2588711"/>
    <lineage>
        <taxon>Bacteria</taxon>
        <taxon>Pseudomonadati</taxon>
        <taxon>Pseudomonadota</taxon>
        <taxon>Alphaproteobacteria</taxon>
        <taxon>Rhodobacterales</taxon>
        <taxon>Paracoccaceae</taxon>
        <taxon>Pelagovum</taxon>
    </lineage>
</organism>
<dbReference type="InterPro" id="IPR036629">
    <property type="entry name" value="YjbJ_sf"/>
</dbReference>
<evidence type="ECO:0000256" key="1">
    <source>
        <dbReference type="SAM" id="MobiDB-lite"/>
    </source>
</evidence>
<dbReference type="AlphaFoldDB" id="A0A5C5GDS6"/>
<dbReference type="EMBL" id="VFFF01000001">
    <property type="protein sequence ID" value="TNY32111.1"/>
    <property type="molecule type" value="Genomic_DNA"/>
</dbReference>
<dbReference type="Proteomes" id="UP000314011">
    <property type="component" value="Unassembled WGS sequence"/>
</dbReference>
<evidence type="ECO:0000313" key="3">
    <source>
        <dbReference type="Proteomes" id="UP000314011"/>
    </source>
</evidence>
<proteinExistence type="predicted"/>
<sequence length="115" mass="12509">MEWREVSSNWTAFVPSVLTRWPAIEEEEALDVDGDRARLTTLVANRMAMSQAVADGEVTDWLMGMAPADTMMDESLDNARISASAADIPPGEDVYSEDAEFGDDNEADPPVGRTG</sequence>
<accession>A0A5C5GDS6</accession>
<reference evidence="2 3" key="1">
    <citation type="submission" date="2019-06" db="EMBL/GenBank/DDBJ databases">
        <title>Genome of new Rhodobacteraceae sp. SM1903.</title>
        <authorList>
            <person name="Ren X."/>
        </authorList>
    </citation>
    <scope>NUCLEOTIDE SEQUENCE [LARGE SCALE GENOMIC DNA]</scope>
    <source>
        <strain evidence="2 3">SM1903</strain>
    </source>
</reference>
<keyword evidence="3" id="KW-1185">Reference proteome</keyword>
<feature type="compositionally biased region" description="Acidic residues" evidence="1">
    <location>
        <begin position="94"/>
        <end position="107"/>
    </location>
</feature>
<dbReference type="RefSeq" id="WP_140192790.1">
    <property type="nucleotide sequence ID" value="NZ_CP065915.1"/>
</dbReference>
<comment type="caution">
    <text evidence="2">The sequence shown here is derived from an EMBL/GenBank/DDBJ whole genome shotgun (WGS) entry which is preliminary data.</text>
</comment>
<gene>
    <name evidence="2" type="ORF">FHY64_02085</name>
</gene>
<dbReference type="Gene3D" id="1.10.1470.10">
    <property type="entry name" value="YjbJ"/>
    <property type="match status" value="1"/>
</dbReference>
<name>A0A5C5GDS6_9RHOB</name>